<dbReference type="Gene3D" id="3.90.1340.10">
    <property type="entry name" value="Phage tail collar domain"/>
    <property type="match status" value="1"/>
</dbReference>
<protein>
    <submittedName>
        <fullName evidence="2">Tail fiber protein</fullName>
    </submittedName>
</protein>
<dbReference type="Proteomes" id="UP001427805">
    <property type="component" value="Unassembled WGS sequence"/>
</dbReference>
<name>A0ABV0B531_9SPHN</name>
<accession>A0ABV0B531</accession>
<evidence type="ECO:0000259" key="1">
    <source>
        <dbReference type="Pfam" id="PF07484"/>
    </source>
</evidence>
<dbReference type="Pfam" id="PF07484">
    <property type="entry name" value="Collar"/>
    <property type="match status" value="1"/>
</dbReference>
<gene>
    <name evidence="2" type="ORF">TPR58_06040</name>
</gene>
<reference evidence="2 3" key="1">
    <citation type="submission" date="2024-05" db="EMBL/GenBank/DDBJ databases">
        <title>Sphingomonas sp. HF-S3 16S ribosomal RNA gene Genome sequencing and assembly.</title>
        <authorList>
            <person name="Lee H."/>
        </authorList>
    </citation>
    <scope>NUCLEOTIDE SEQUENCE [LARGE SCALE GENOMIC DNA]</scope>
    <source>
        <strain evidence="2 3">HF-S3</strain>
    </source>
</reference>
<feature type="domain" description="Phage tail collar" evidence="1">
    <location>
        <begin position="7"/>
        <end position="64"/>
    </location>
</feature>
<sequence>MSNYYVGEIRLLAFDQYTPVDFLPCDGRAVSISQYQALFSLIGTTYGGNGQTTFNLPDLRGRSPVSFGQTAGGTNYALGQSAGAETVTLTSAMVPAHTHTVSVTSNNATATIPTTGVAPGNVGSNFYYCNESQAGTTLALEPTTIQPGGGLGQAHLNVQPSIALCYAIATGGLYPEFPN</sequence>
<proteinExistence type="predicted"/>
<dbReference type="EMBL" id="JBDIZK010000003">
    <property type="protein sequence ID" value="MEN3746718.1"/>
    <property type="molecule type" value="Genomic_DNA"/>
</dbReference>
<dbReference type="SUPFAM" id="SSF88874">
    <property type="entry name" value="Receptor-binding domain of short tail fibre protein gp12"/>
    <property type="match status" value="1"/>
</dbReference>
<dbReference type="InterPro" id="IPR011083">
    <property type="entry name" value="Phage_tail_collar_dom"/>
</dbReference>
<dbReference type="InterPro" id="IPR037053">
    <property type="entry name" value="Phage_tail_collar_dom_sf"/>
</dbReference>
<dbReference type="RefSeq" id="WP_346245721.1">
    <property type="nucleotide sequence ID" value="NZ_JBDIZK010000003.1"/>
</dbReference>
<evidence type="ECO:0000313" key="3">
    <source>
        <dbReference type="Proteomes" id="UP001427805"/>
    </source>
</evidence>
<keyword evidence="3" id="KW-1185">Reference proteome</keyword>
<organism evidence="2 3">
    <name type="scientific">Sphingomonas rustica</name>
    <dbReference type="NCBI Taxonomy" id="3103142"/>
    <lineage>
        <taxon>Bacteria</taxon>
        <taxon>Pseudomonadati</taxon>
        <taxon>Pseudomonadota</taxon>
        <taxon>Alphaproteobacteria</taxon>
        <taxon>Sphingomonadales</taxon>
        <taxon>Sphingomonadaceae</taxon>
        <taxon>Sphingomonas</taxon>
    </lineage>
</organism>
<comment type="caution">
    <text evidence="2">The sequence shown here is derived from an EMBL/GenBank/DDBJ whole genome shotgun (WGS) entry which is preliminary data.</text>
</comment>
<evidence type="ECO:0000313" key="2">
    <source>
        <dbReference type="EMBL" id="MEN3746718.1"/>
    </source>
</evidence>